<dbReference type="InterPro" id="IPR036397">
    <property type="entry name" value="RNaseH_sf"/>
</dbReference>
<evidence type="ECO:0000313" key="1">
    <source>
        <dbReference type="EMBL" id="NMA44678.1"/>
    </source>
</evidence>
<evidence type="ECO:0000313" key="2">
    <source>
        <dbReference type="Proteomes" id="UP000526302"/>
    </source>
</evidence>
<dbReference type="Gene3D" id="3.30.420.10">
    <property type="entry name" value="Ribonuclease H-like superfamily/Ribonuclease H"/>
    <property type="match status" value="1"/>
</dbReference>
<dbReference type="SUPFAM" id="SSF53098">
    <property type="entry name" value="Ribonuclease H-like"/>
    <property type="match status" value="1"/>
</dbReference>
<reference evidence="1 2" key="1">
    <citation type="journal article" date="2020" name="Biotechnol. Biofuels">
        <title>New insights from the biogas microbiome by comprehensive genome-resolved metagenomics of nearly 1600 species originating from multiple anaerobic digesters.</title>
        <authorList>
            <person name="Campanaro S."/>
            <person name="Treu L."/>
            <person name="Rodriguez-R L.M."/>
            <person name="Kovalovszki A."/>
            <person name="Ziels R.M."/>
            <person name="Maus I."/>
            <person name="Zhu X."/>
            <person name="Kougias P.G."/>
            <person name="Basile A."/>
            <person name="Luo G."/>
            <person name="Schluter A."/>
            <person name="Konstantinidis K.T."/>
            <person name="Angelidaki I."/>
        </authorList>
    </citation>
    <scope>NUCLEOTIDE SEQUENCE [LARGE SCALE GENOMIC DNA]</scope>
    <source>
        <strain evidence="1">AS22ysBPME_79</strain>
    </source>
</reference>
<dbReference type="EMBL" id="JAAZKV010000018">
    <property type="protein sequence ID" value="NMA44678.1"/>
    <property type="molecule type" value="Genomic_DNA"/>
</dbReference>
<organism evidence="1 2">
    <name type="scientific">Candidatus Iainarchaeum sp</name>
    <dbReference type="NCBI Taxonomy" id="3101447"/>
    <lineage>
        <taxon>Archaea</taxon>
        <taxon>Candidatus Iainarchaeota</taxon>
        <taxon>Candidatus Iainarchaeia</taxon>
        <taxon>Candidatus Iainarchaeales</taxon>
        <taxon>Candidatus Iainarchaeaceae</taxon>
        <taxon>Candidatus Iainarchaeum</taxon>
    </lineage>
</organism>
<proteinExistence type="predicted"/>
<name>A0A7K4BZM2_9ARCH</name>
<sequence length="205" mass="24404">MGYLFFDIESFVDPEEERSGLNPFYKNSKVIVISYNYYPQNTYPLDHQVKKPTFLFEWELGGEKELLAQFFSTLKRIYLSDPNLKMIGFNHLAYDLNYLMARMSFHKIAQEKEIFDFLISLPRHVDLAQIGMTVSEKTKEANDFRCISQKAINSYFDIPIKEDTGKDVSKYYLKKNYDKIKKYCEEEFTFELLYSSLMEYILHVK</sequence>
<dbReference type="InterPro" id="IPR012337">
    <property type="entry name" value="RNaseH-like_sf"/>
</dbReference>
<dbReference type="GO" id="GO:0003676">
    <property type="term" value="F:nucleic acid binding"/>
    <property type="evidence" value="ECO:0007669"/>
    <property type="project" value="InterPro"/>
</dbReference>
<comment type="caution">
    <text evidence="1">The sequence shown here is derived from an EMBL/GenBank/DDBJ whole genome shotgun (WGS) entry which is preliminary data.</text>
</comment>
<accession>A0A7K4BZM2</accession>
<dbReference type="AlphaFoldDB" id="A0A7K4BZM2"/>
<gene>
    <name evidence="1" type="ORF">GX950_02595</name>
</gene>
<protein>
    <submittedName>
        <fullName evidence="1">Uncharacterized protein</fullName>
    </submittedName>
</protein>
<dbReference type="Proteomes" id="UP000526302">
    <property type="component" value="Unassembled WGS sequence"/>
</dbReference>